<evidence type="ECO:0000256" key="3">
    <source>
        <dbReference type="ARBA" id="ARBA00022679"/>
    </source>
</evidence>
<evidence type="ECO:0000259" key="12">
    <source>
        <dbReference type="PROSITE" id="PS51918"/>
    </source>
</evidence>
<comment type="caution">
    <text evidence="13">The sequence shown here is derived from an EMBL/GenBank/DDBJ whole genome shotgun (WGS) entry which is preliminary data.</text>
</comment>
<comment type="similarity">
    <text evidence="9">Belongs to the methylthiotransferase family. MiaB subfamily.</text>
</comment>
<dbReference type="SFLD" id="SFLDF00273">
    <property type="entry name" value="(dimethylallyl)adenosine_tRNA"/>
    <property type="match status" value="1"/>
</dbReference>
<dbReference type="NCBIfam" id="TIGR00089">
    <property type="entry name" value="MiaB/RimO family radical SAM methylthiotransferase"/>
    <property type="match status" value="1"/>
</dbReference>
<comment type="function">
    <text evidence="1 9">Catalyzes the methylthiolation of N6-(dimethylallyl)adenosine (i(6)A), leading to the formation of 2-methylthio-N6-(dimethylallyl)adenosine (ms(2)i(6)A) at position 37 in tRNAs that read codons beginning with uridine.</text>
</comment>
<keyword evidence="7 9" id="KW-0411">Iron-sulfur</keyword>
<dbReference type="PROSITE" id="PS50926">
    <property type="entry name" value="TRAM"/>
    <property type="match status" value="1"/>
</dbReference>
<keyword evidence="5 9" id="KW-0479">Metal-binding</keyword>
<dbReference type="InterPro" id="IPR013848">
    <property type="entry name" value="Methylthiotransferase_N"/>
</dbReference>
<dbReference type="InterPro" id="IPR006638">
    <property type="entry name" value="Elp3/MiaA/NifB-like_rSAM"/>
</dbReference>
<feature type="binding site" evidence="9">
    <location>
        <position position="76"/>
    </location>
    <ligand>
        <name>[4Fe-4S] cluster</name>
        <dbReference type="ChEBI" id="CHEBI:49883"/>
        <label>1</label>
    </ligand>
</feature>
<gene>
    <name evidence="9 13" type="primary">miaB</name>
    <name evidence="13" type="ORF">GCM10023313_02890</name>
</gene>
<evidence type="ECO:0000259" key="10">
    <source>
        <dbReference type="PROSITE" id="PS50926"/>
    </source>
</evidence>
<protein>
    <recommendedName>
        <fullName evidence="8 9">tRNA-2-methylthio-N(6)-dimethylallyladenosine synthase</fullName>
        <ecNumber evidence="8 9">2.8.4.3</ecNumber>
    </recommendedName>
    <alternativeName>
        <fullName evidence="9">(Dimethylallyl)adenosine tRNA methylthiotransferase MiaB</fullName>
    </alternativeName>
    <alternativeName>
        <fullName evidence="9">tRNA-i(6)A37 methylthiotransferase</fullName>
    </alternativeName>
</protein>
<feature type="domain" description="TRAM" evidence="10">
    <location>
        <begin position="433"/>
        <end position="497"/>
    </location>
</feature>
<keyword evidence="14" id="KW-1185">Reference proteome</keyword>
<feature type="binding site" evidence="9">
    <location>
        <position position="40"/>
    </location>
    <ligand>
        <name>[4Fe-4S] cluster</name>
        <dbReference type="ChEBI" id="CHEBI:49883"/>
        <label>1</label>
    </ligand>
</feature>
<dbReference type="Proteomes" id="UP001501436">
    <property type="component" value="Unassembled WGS sequence"/>
</dbReference>
<dbReference type="SMART" id="SM00729">
    <property type="entry name" value="Elp3"/>
    <property type="match status" value="1"/>
</dbReference>
<organism evidence="13 14">
    <name type="scientific">Mucilaginibacter defluvii</name>
    <dbReference type="NCBI Taxonomy" id="1196019"/>
    <lineage>
        <taxon>Bacteria</taxon>
        <taxon>Pseudomonadati</taxon>
        <taxon>Bacteroidota</taxon>
        <taxon>Sphingobacteriia</taxon>
        <taxon>Sphingobacteriales</taxon>
        <taxon>Sphingobacteriaceae</taxon>
        <taxon>Mucilaginibacter</taxon>
    </lineage>
</organism>
<keyword evidence="2 9" id="KW-0004">4Fe-4S</keyword>
<evidence type="ECO:0000256" key="5">
    <source>
        <dbReference type="ARBA" id="ARBA00022723"/>
    </source>
</evidence>
<dbReference type="RefSeq" id="WP_345329087.1">
    <property type="nucleotide sequence ID" value="NZ_BAABJI010000001.1"/>
</dbReference>
<reference evidence="14" key="1">
    <citation type="journal article" date="2019" name="Int. J. Syst. Evol. Microbiol.">
        <title>The Global Catalogue of Microorganisms (GCM) 10K type strain sequencing project: providing services to taxonomists for standard genome sequencing and annotation.</title>
        <authorList>
            <consortium name="The Broad Institute Genomics Platform"/>
            <consortium name="The Broad Institute Genome Sequencing Center for Infectious Disease"/>
            <person name="Wu L."/>
            <person name="Ma J."/>
        </authorList>
    </citation>
    <scope>NUCLEOTIDE SEQUENCE [LARGE SCALE GENOMIC DNA]</scope>
    <source>
        <strain evidence="14">JCM 18283</strain>
    </source>
</reference>
<dbReference type="InterPro" id="IPR020612">
    <property type="entry name" value="Methylthiotransferase_CS"/>
</dbReference>
<feature type="domain" description="MTTase N-terminal" evidence="11">
    <location>
        <begin position="31"/>
        <end position="147"/>
    </location>
</feature>
<feature type="domain" description="Radical SAM core" evidence="12">
    <location>
        <begin position="171"/>
        <end position="431"/>
    </location>
</feature>
<comment type="cofactor">
    <cofactor evidence="9">
        <name>[4Fe-4S] cluster</name>
        <dbReference type="ChEBI" id="CHEBI:49883"/>
    </cofactor>
    <text evidence="9">Binds 2 [4Fe-4S] clusters. One cluster is coordinated with 3 cysteines and an exchangeable S-adenosyl-L-methionine.</text>
</comment>
<dbReference type="InterPro" id="IPR007197">
    <property type="entry name" value="rSAM"/>
</dbReference>
<dbReference type="Pfam" id="PF01938">
    <property type="entry name" value="TRAM"/>
    <property type="match status" value="1"/>
</dbReference>
<accession>A0ABP9FHZ6</accession>
<dbReference type="InterPro" id="IPR005839">
    <property type="entry name" value="Methylthiotransferase"/>
</dbReference>
<dbReference type="InterPro" id="IPR002792">
    <property type="entry name" value="TRAM_dom"/>
</dbReference>
<dbReference type="Gene3D" id="3.40.50.12160">
    <property type="entry name" value="Methylthiotransferase, N-terminal domain"/>
    <property type="match status" value="1"/>
</dbReference>
<dbReference type="SFLD" id="SFLDS00029">
    <property type="entry name" value="Radical_SAM"/>
    <property type="match status" value="1"/>
</dbReference>
<keyword evidence="6 9" id="KW-0408">Iron</keyword>
<proteinExistence type="inferred from homology"/>
<evidence type="ECO:0000259" key="11">
    <source>
        <dbReference type="PROSITE" id="PS51449"/>
    </source>
</evidence>
<feature type="binding site" evidence="9">
    <location>
        <position position="110"/>
    </location>
    <ligand>
        <name>[4Fe-4S] cluster</name>
        <dbReference type="ChEBI" id="CHEBI:49883"/>
        <label>1</label>
    </ligand>
</feature>
<keyword evidence="9" id="KW-0963">Cytoplasm</keyword>
<dbReference type="EMBL" id="BAABJI010000001">
    <property type="protein sequence ID" value="GAA4903759.1"/>
    <property type="molecule type" value="Genomic_DNA"/>
</dbReference>
<dbReference type="Pfam" id="PF04055">
    <property type="entry name" value="Radical_SAM"/>
    <property type="match status" value="1"/>
</dbReference>
<comment type="subcellular location">
    <subcellularLocation>
        <location evidence="9">Cytoplasm</location>
    </subcellularLocation>
</comment>
<dbReference type="InterPro" id="IPR023404">
    <property type="entry name" value="rSAM_horseshoe"/>
</dbReference>
<evidence type="ECO:0000256" key="4">
    <source>
        <dbReference type="ARBA" id="ARBA00022691"/>
    </source>
</evidence>
<evidence type="ECO:0000256" key="2">
    <source>
        <dbReference type="ARBA" id="ARBA00022485"/>
    </source>
</evidence>
<sequence length="500" mass="56367">MIDLVIPDKTHDENRQGEALILEPNGKNNGRKLYIESYGCAMNFSDSEIVASILAEKGFETTKDYNSADVIFINTCSIRENAEQRVRNRLKEFTIAKVKNPDMVVGVLGCMAERLKSKFLEEEKLVDVVVGPDAYRDLPNLIDKVDGGQKAVNVLLSREETYADISPVRLNSNGINAFVSIMRGCDNMCSFCVVPFTRGRERSRDAHSIVAECTDLFNKGYREVTLLGQNVDSYKWSATTPAQYGAESTVVAAEDKQVLPPGEDLSGVVVNFANLLEMVAKISPELRVRFSTSHPKDITDEVLYTMAKYDNICNYIHLPVQSGNSRVLELMNRTYDREWYMDRVNAIRRIIPGCGISTDVITGFCTETEEEHADTLSMMDYVQYDFAYMFMYSERPGTLAAKRYADDIPEAVKSRRLKEVVAKQQHYSYIKLQGQLGKVQRVLIEGFSKKSDQDYCGRNDQNAMVVFPVHPDYKPGQYANVLVERTTTATLIGKIIPQTL</sequence>
<evidence type="ECO:0000256" key="6">
    <source>
        <dbReference type="ARBA" id="ARBA00023004"/>
    </source>
</evidence>
<evidence type="ECO:0000313" key="13">
    <source>
        <dbReference type="EMBL" id="GAA4903759.1"/>
    </source>
</evidence>
<feature type="binding site" evidence="9">
    <location>
        <position position="185"/>
    </location>
    <ligand>
        <name>[4Fe-4S] cluster</name>
        <dbReference type="ChEBI" id="CHEBI:49883"/>
        <label>2</label>
        <note>4Fe-4S-S-AdoMet</note>
    </ligand>
</feature>
<dbReference type="SUPFAM" id="SSF102114">
    <property type="entry name" value="Radical SAM enzymes"/>
    <property type="match status" value="1"/>
</dbReference>
<keyword evidence="3 9" id="KW-0808">Transferase</keyword>
<dbReference type="SFLD" id="SFLDG01082">
    <property type="entry name" value="B12-binding_domain_containing"/>
    <property type="match status" value="1"/>
</dbReference>
<dbReference type="InterPro" id="IPR038135">
    <property type="entry name" value="Methylthiotransferase_N_sf"/>
</dbReference>
<evidence type="ECO:0000313" key="14">
    <source>
        <dbReference type="Proteomes" id="UP001501436"/>
    </source>
</evidence>
<evidence type="ECO:0000256" key="8">
    <source>
        <dbReference type="ARBA" id="ARBA00033765"/>
    </source>
</evidence>
<dbReference type="InterPro" id="IPR058240">
    <property type="entry name" value="rSAM_sf"/>
</dbReference>
<dbReference type="EC" id="2.8.4.3" evidence="8 9"/>
<dbReference type="HAMAP" id="MF_01864">
    <property type="entry name" value="tRNA_metthiotr_MiaB"/>
    <property type="match status" value="1"/>
</dbReference>
<feature type="binding site" evidence="9">
    <location>
        <position position="189"/>
    </location>
    <ligand>
        <name>[4Fe-4S] cluster</name>
        <dbReference type="ChEBI" id="CHEBI:49883"/>
        <label>2</label>
        <note>4Fe-4S-S-AdoMet</note>
    </ligand>
</feature>
<dbReference type="PROSITE" id="PS51918">
    <property type="entry name" value="RADICAL_SAM"/>
    <property type="match status" value="1"/>
</dbReference>
<keyword evidence="9" id="KW-0819">tRNA processing</keyword>
<evidence type="ECO:0000256" key="7">
    <source>
        <dbReference type="ARBA" id="ARBA00023014"/>
    </source>
</evidence>
<dbReference type="PROSITE" id="PS01278">
    <property type="entry name" value="MTTASE_RADICAL"/>
    <property type="match status" value="1"/>
</dbReference>
<dbReference type="PANTHER" id="PTHR43020:SF2">
    <property type="entry name" value="MITOCHONDRIAL TRNA METHYLTHIOTRANSFERASE CDK5RAP1"/>
    <property type="match status" value="1"/>
</dbReference>
<dbReference type="PROSITE" id="PS51449">
    <property type="entry name" value="MTTASE_N"/>
    <property type="match status" value="1"/>
</dbReference>
<dbReference type="SFLD" id="SFLDF00413">
    <property type="entry name" value="CDK5RAP1"/>
    <property type="match status" value="1"/>
</dbReference>
<name>A0ABP9FHZ6_9SPHI</name>
<dbReference type="Gene3D" id="3.80.30.20">
    <property type="entry name" value="tm_1862 like domain"/>
    <property type="match status" value="1"/>
</dbReference>
<dbReference type="InterPro" id="IPR006463">
    <property type="entry name" value="MiaB_methiolase"/>
</dbReference>
<comment type="subunit">
    <text evidence="9">Monomer.</text>
</comment>
<dbReference type="Pfam" id="PF00919">
    <property type="entry name" value="UPF0004"/>
    <property type="match status" value="1"/>
</dbReference>
<comment type="catalytic activity">
    <reaction evidence="9">
        <text>N(6)-dimethylallyladenosine(37) in tRNA + (sulfur carrier)-SH + AH2 + 2 S-adenosyl-L-methionine = 2-methylsulfanyl-N(6)-dimethylallyladenosine(37) in tRNA + (sulfur carrier)-H + 5'-deoxyadenosine + L-methionine + A + S-adenosyl-L-homocysteine + 2 H(+)</text>
        <dbReference type="Rhea" id="RHEA:37067"/>
        <dbReference type="Rhea" id="RHEA-COMP:10375"/>
        <dbReference type="Rhea" id="RHEA-COMP:10376"/>
        <dbReference type="Rhea" id="RHEA-COMP:14737"/>
        <dbReference type="Rhea" id="RHEA-COMP:14739"/>
        <dbReference type="ChEBI" id="CHEBI:13193"/>
        <dbReference type="ChEBI" id="CHEBI:15378"/>
        <dbReference type="ChEBI" id="CHEBI:17319"/>
        <dbReference type="ChEBI" id="CHEBI:17499"/>
        <dbReference type="ChEBI" id="CHEBI:29917"/>
        <dbReference type="ChEBI" id="CHEBI:57844"/>
        <dbReference type="ChEBI" id="CHEBI:57856"/>
        <dbReference type="ChEBI" id="CHEBI:59789"/>
        <dbReference type="ChEBI" id="CHEBI:64428"/>
        <dbReference type="ChEBI" id="CHEBI:74415"/>
        <dbReference type="ChEBI" id="CHEBI:74417"/>
        <dbReference type="EC" id="2.8.4.3"/>
    </reaction>
</comment>
<keyword evidence="4 9" id="KW-0949">S-adenosyl-L-methionine</keyword>
<dbReference type="PANTHER" id="PTHR43020">
    <property type="entry name" value="CDK5 REGULATORY SUBUNIT-ASSOCIATED PROTEIN 1"/>
    <property type="match status" value="1"/>
</dbReference>
<dbReference type="SFLD" id="SFLDG01061">
    <property type="entry name" value="methylthiotransferase"/>
    <property type="match status" value="1"/>
</dbReference>
<evidence type="ECO:0000256" key="9">
    <source>
        <dbReference type="HAMAP-Rule" id="MF_01864"/>
    </source>
</evidence>
<feature type="binding site" evidence="9">
    <location>
        <position position="192"/>
    </location>
    <ligand>
        <name>[4Fe-4S] cluster</name>
        <dbReference type="ChEBI" id="CHEBI:49883"/>
        <label>2</label>
        <note>4Fe-4S-S-AdoMet</note>
    </ligand>
</feature>
<evidence type="ECO:0000256" key="1">
    <source>
        <dbReference type="ARBA" id="ARBA00003234"/>
    </source>
</evidence>